<organism evidence="1">
    <name type="scientific">Anguilla anguilla</name>
    <name type="common">European freshwater eel</name>
    <name type="synonym">Muraena anguilla</name>
    <dbReference type="NCBI Taxonomy" id="7936"/>
    <lineage>
        <taxon>Eukaryota</taxon>
        <taxon>Metazoa</taxon>
        <taxon>Chordata</taxon>
        <taxon>Craniata</taxon>
        <taxon>Vertebrata</taxon>
        <taxon>Euteleostomi</taxon>
        <taxon>Actinopterygii</taxon>
        <taxon>Neopterygii</taxon>
        <taxon>Teleostei</taxon>
        <taxon>Anguilliformes</taxon>
        <taxon>Anguillidae</taxon>
        <taxon>Anguilla</taxon>
    </lineage>
</organism>
<protein>
    <submittedName>
        <fullName evidence="1">Uncharacterized protein</fullName>
    </submittedName>
</protein>
<reference evidence="1" key="2">
    <citation type="journal article" date="2015" name="Fish Shellfish Immunol.">
        <title>Early steps in the European eel (Anguilla anguilla)-Vibrio vulnificus interaction in the gills: Role of the RtxA13 toxin.</title>
        <authorList>
            <person name="Callol A."/>
            <person name="Pajuelo D."/>
            <person name="Ebbesson L."/>
            <person name="Teles M."/>
            <person name="MacKenzie S."/>
            <person name="Amaro C."/>
        </authorList>
    </citation>
    <scope>NUCLEOTIDE SEQUENCE</scope>
</reference>
<name>A0A0E9Q6Y4_ANGAN</name>
<evidence type="ECO:0000313" key="1">
    <source>
        <dbReference type="EMBL" id="JAH12105.1"/>
    </source>
</evidence>
<dbReference type="EMBL" id="GBXM01096472">
    <property type="protein sequence ID" value="JAH12105.1"/>
    <property type="molecule type" value="Transcribed_RNA"/>
</dbReference>
<accession>A0A0E9Q6Y4</accession>
<reference evidence="1" key="1">
    <citation type="submission" date="2014-11" db="EMBL/GenBank/DDBJ databases">
        <authorList>
            <person name="Amaro Gonzalez C."/>
        </authorList>
    </citation>
    <scope>NUCLEOTIDE SEQUENCE</scope>
</reference>
<dbReference type="AlphaFoldDB" id="A0A0E9Q6Y4"/>
<proteinExistence type="predicted"/>
<sequence length="30" mass="3515">MLTYIFIKGETLQLVTLWQSCCSELGYFAR</sequence>